<sequence>MNHRIIYCLSLFLVISCYSEKEGEKPIPQILVEKALPINMENFEILDLVPLETTPENLMGLDIRLRMNIQGYYLMDIGIRDAIHHFSLNGSYLGPAVSVGEGPDQLKGLQDFQVDDEGNLFVLTSMGDVSKVFKKSSGKEWKEIIDSDYLASSFTILNSGGFLFSGGHNLPFVENRVILTDPKGNRVRSFLPNDYQNEMLPTGERNFFESENSLLYTEIFNNKIYNFNSEELVPILELDFGRYALPSDFWEKSLFESFGELSENGFAVFKAAFESEKHYLVNIHIQKNSGSFKKVLFIEKQGDQIFGYEGKSLEEDPFSEPVLVKGEEVIFLSNHSTVKKTFKNNLSSGLSIKLEERQFDYPVLIKAKLKDEI</sequence>
<name>A0A1G6XNV2_9BACT</name>
<dbReference type="Pfam" id="PF17170">
    <property type="entry name" value="DUF5128"/>
    <property type="match status" value="1"/>
</dbReference>
<dbReference type="AlphaFoldDB" id="A0A1G6XNV2"/>
<reference evidence="2" key="1">
    <citation type="submission" date="2016-10" db="EMBL/GenBank/DDBJ databases">
        <authorList>
            <person name="Varghese N."/>
            <person name="Submissions S."/>
        </authorList>
    </citation>
    <scope>NUCLEOTIDE SEQUENCE [LARGE SCALE GENOMIC DNA]</scope>
    <source>
        <strain evidence="2">DSM 23095</strain>
    </source>
</reference>
<dbReference type="PROSITE" id="PS51257">
    <property type="entry name" value="PROKAR_LIPOPROTEIN"/>
    <property type="match status" value="1"/>
</dbReference>
<dbReference type="SUPFAM" id="SSF101898">
    <property type="entry name" value="NHL repeat"/>
    <property type="match status" value="1"/>
</dbReference>
<dbReference type="EMBL" id="FNAC01000062">
    <property type="protein sequence ID" value="SDD79105.1"/>
    <property type="molecule type" value="Genomic_DNA"/>
</dbReference>
<accession>A0A1G6XNV2</accession>
<dbReference type="Proteomes" id="UP000199060">
    <property type="component" value="Unassembled WGS sequence"/>
</dbReference>
<dbReference type="STRING" id="686796.SAMN04488104_10622"/>
<proteinExistence type="predicted"/>
<protein>
    <recommendedName>
        <fullName evidence="3">6-bladed beta-propeller protein</fullName>
    </recommendedName>
</protein>
<keyword evidence="2" id="KW-1185">Reference proteome</keyword>
<evidence type="ECO:0008006" key="3">
    <source>
        <dbReference type="Google" id="ProtNLM"/>
    </source>
</evidence>
<gene>
    <name evidence="1" type="ORF">SAMN04488104_10622</name>
</gene>
<evidence type="ECO:0000313" key="2">
    <source>
        <dbReference type="Proteomes" id="UP000199060"/>
    </source>
</evidence>
<organism evidence="1 2">
    <name type="scientific">Algoriphagus faecimaris</name>
    <dbReference type="NCBI Taxonomy" id="686796"/>
    <lineage>
        <taxon>Bacteria</taxon>
        <taxon>Pseudomonadati</taxon>
        <taxon>Bacteroidota</taxon>
        <taxon>Cytophagia</taxon>
        <taxon>Cytophagales</taxon>
        <taxon>Cyclobacteriaceae</taxon>
        <taxon>Algoriphagus</taxon>
    </lineage>
</organism>
<evidence type="ECO:0000313" key="1">
    <source>
        <dbReference type="EMBL" id="SDD79105.1"/>
    </source>
</evidence>